<evidence type="ECO:0000313" key="1">
    <source>
        <dbReference type="EMBL" id="KUG18765.1"/>
    </source>
</evidence>
<name>A0A0W8FCZ5_9ZZZZ</name>
<sequence>MDRLTLASVAAPFLAKGAEAFSKSAGETLGAKVGELCQAVADKFRGDSDAEETLALGKKRPDSKRQENALREVLAEKLEADPDFAVSEQRLVDELEKGGSRTVFDKRGQTMHGSQTNIAGSFSGNVLFNQFNGPVSLGREAVDMRGSTGAIYKPSGPVNQQYRYYSKARDVSSKSEGQRRIKCIFLAANPKGTQLLERDKEIWEITAMIRA</sequence>
<proteinExistence type="predicted"/>
<dbReference type="AlphaFoldDB" id="A0A0W8FCZ5"/>
<reference evidence="1" key="1">
    <citation type="journal article" date="2015" name="Proc. Natl. Acad. Sci. U.S.A.">
        <title>Networks of energetic and metabolic interactions define dynamics in microbial communities.</title>
        <authorList>
            <person name="Embree M."/>
            <person name="Liu J.K."/>
            <person name="Al-Bassam M.M."/>
            <person name="Zengler K."/>
        </authorList>
    </citation>
    <scope>NUCLEOTIDE SEQUENCE</scope>
</reference>
<accession>A0A0W8FCZ5</accession>
<dbReference type="EMBL" id="LNQE01001363">
    <property type="protein sequence ID" value="KUG18765.1"/>
    <property type="molecule type" value="Genomic_DNA"/>
</dbReference>
<gene>
    <name evidence="1" type="ORF">ASZ90_011523</name>
</gene>
<comment type="caution">
    <text evidence="1">The sequence shown here is derived from an EMBL/GenBank/DDBJ whole genome shotgun (WGS) entry which is preliminary data.</text>
</comment>
<organism evidence="1">
    <name type="scientific">hydrocarbon metagenome</name>
    <dbReference type="NCBI Taxonomy" id="938273"/>
    <lineage>
        <taxon>unclassified sequences</taxon>
        <taxon>metagenomes</taxon>
        <taxon>ecological metagenomes</taxon>
    </lineage>
</organism>
<protein>
    <submittedName>
        <fullName evidence="1">Uncharacterized protein</fullName>
    </submittedName>
</protein>